<dbReference type="EMBL" id="KZ346121">
    <property type="protein sequence ID" value="PIO70895.1"/>
    <property type="molecule type" value="Genomic_DNA"/>
</dbReference>
<keyword evidence="2 5" id="KW-0812">Transmembrane</keyword>
<gene>
    <name evidence="7" type="ORF">TELCIR_07220</name>
</gene>
<feature type="non-terminal residue" evidence="7">
    <location>
        <position position="217"/>
    </location>
</feature>
<dbReference type="GO" id="GO:1990573">
    <property type="term" value="P:potassium ion import across plasma membrane"/>
    <property type="evidence" value="ECO:0007669"/>
    <property type="project" value="TreeGrafter"/>
</dbReference>
<keyword evidence="3 5" id="KW-1133">Transmembrane helix</keyword>
<evidence type="ECO:0000313" key="8">
    <source>
        <dbReference type="Proteomes" id="UP000230423"/>
    </source>
</evidence>
<dbReference type="PANTHER" id="PTHR11827">
    <property type="entry name" value="SOLUTE CARRIER FAMILY 12, CATION COTRANSPORTERS"/>
    <property type="match status" value="1"/>
</dbReference>
<dbReference type="AlphaFoldDB" id="A0A2G9UKX6"/>
<evidence type="ECO:0000313" key="7">
    <source>
        <dbReference type="EMBL" id="PIO70895.1"/>
    </source>
</evidence>
<dbReference type="GO" id="GO:0055078">
    <property type="term" value="P:sodium ion homeostasis"/>
    <property type="evidence" value="ECO:0007669"/>
    <property type="project" value="TreeGrafter"/>
</dbReference>
<organism evidence="7 8">
    <name type="scientific">Teladorsagia circumcincta</name>
    <name type="common">Brown stomach worm</name>
    <name type="synonym">Ostertagia circumcincta</name>
    <dbReference type="NCBI Taxonomy" id="45464"/>
    <lineage>
        <taxon>Eukaryota</taxon>
        <taxon>Metazoa</taxon>
        <taxon>Ecdysozoa</taxon>
        <taxon>Nematoda</taxon>
        <taxon>Chromadorea</taxon>
        <taxon>Rhabditida</taxon>
        <taxon>Rhabditina</taxon>
        <taxon>Rhabditomorpha</taxon>
        <taxon>Strongyloidea</taxon>
        <taxon>Trichostrongylidae</taxon>
        <taxon>Teladorsagia</taxon>
    </lineage>
</organism>
<dbReference type="GO" id="GO:0055064">
    <property type="term" value="P:chloride ion homeostasis"/>
    <property type="evidence" value="ECO:0007669"/>
    <property type="project" value="TreeGrafter"/>
</dbReference>
<dbReference type="GO" id="GO:0006884">
    <property type="term" value="P:cell volume homeostasis"/>
    <property type="evidence" value="ECO:0007669"/>
    <property type="project" value="TreeGrafter"/>
</dbReference>
<feature type="transmembrane region" description="Helical" evidence="5">
    <location>
        <begin position="21"/>
        <end position="41"/>
    </location>
</feature>
<sequence length="217" mass="23189">MYRKNALPISRTLGAEYGGSIGLLFSLANCAGGALYIVGFAETVKQLLIEAGITILDGDEWDIRLVSVGRTLEANLLPDFRSEHTFFTVFSVYFPAATGIMAGANISGHLKNPQAAIPRGTLAAIAVSTVVYTAFALVAGATYARDADGVNEVDHDNPPDCYLNASCPFGLHNYYQAVCTDKLIPKLAFFAKGYGPGNDPRRAYALAFLITVVVVMI</sequence>
<dbReference type="Pfam" id="PF00324">
    <property type="entry name" value="AA_permease"/>
    <property type="match status" value="1"/>
</dbReference>
<keyword evidence="8" id="KW-1185">Reference proteome</keyword>
<dbReference type="InterPro" id="IPR004841">
    <property type="entry name" value="AA-permease/SLC12A_dom"/>
</dbReference>
<accession>A0A2G9UKX6</accession>
<dbReference type="Gene3D" id="1.20.1740.10">
    <property type="entry name" value="Amino acid/polyamine transporter I"/>
    <property type="match status" value="1"/>
</dbReference>
<evidence type="ECO:0000259" key="6">
    <source>
        <dbReference type="Pfam" id="PF00324"/>
    </source>
</evidence>
<dbReference type="OrthoDB" id="5857180at2759"/>
<evidence type="ECO:0000256" key="3">
    <source>
        <dbReference type="ARBA" id="ARBA00022989"/>
    </source>
</evidence>
<keyword evidence="4 5" id="KW-0472">Membrane</keyword>
<feature type="transmembrane region" description="Helical" evidence="5">
    <location>
        <begin position="120"/>
        <end position="144"/>
    </location>
</feature>
<dbReference type="PANTHER" id="PTHR11827:SF103">
    <property type="entry name" value="SODIUM CHLORIDE COTRANSPORTER 69, ISOFORM E"/>
    <property type="match status" value="1"/>
</dbReference>
<dbReference type="Proteomes" id="UP000230423">
    <property type="component" value="Unassembled WGS sequence"/>
</dbReference>
<comment type="subcellular location">
    <subcellularLocation>
        <location evidence="1">Membrane</location>
        <topology evidence="1">Multi-pass membrane protein</topology>
    </subcellularLocation>
</comment>
<dbReference type="GO" id="GO:0008511">
    <property type="term" value="F:sodium:potassium:chloride symporter activity"/>
    <property type="evidence" value="ECO:0007669"/>
    <property type="project" value="TreeGrafter"/>
</dbReference>
<evidence type="ECO:0000256" key="5">
    <source>
        <dbReference type="SAM" id="Phobius"/>
    </source>
</evidence>
<proteinExistence type="predicted"/>
<evidence type="ECO:0000256" key="4">
    <source>
        <dbReference type="ARBA" id="ARBA00023136"/>
    </source>
</evidence>
<feature type="transmembrane region" description="Helical" evidence="5">
    <location>
        <begin position="86"/>
        <end position="108"/>
    </location>
</feature>
<feature type="domain" description="Amino acid permease/ SLC12A" evidence="6">
    <location>
        <begin position="72"/>
        <end position="151"/>
    </location>
</feature>
<dbReference type="InterPro" id="IPR004842">
    <property type="entry name" value="SLC12A_fam"/>
</dbReference>
<dbReference type="GO" id="GO:0016020">
    <property type="term" value="C:membrane"/>
    <property type="evidence" value="ECO:0007669"/>
    <property type="project" value="UniProtKB-SubCell"/>
</dbReference>
<name>A0A2G9UKX6_TELCI</name>
<reference evidence="7 8" key="1">
    <citation type="submission" date="2015-09" db="EMBL/GenBank/DDBJ databases">
        <title>Draft genome of the parasitic nematode Teladorsagia circumcincta isolate WARC Sus (inbred).</title>
        <authorList>
            <person name="Mitreva M."/>
        </authorList>
    </citation>
    <scope>NUCLEOTIDE SEQUENCE [LARGE SCALE GENOMIC DNA]</scope>
    <source>
        <strain evidence="7 8">S</strain>
    </source>
</reference>
<evidence type="ECO:0000256" key="2">
    <source>
        <dbReference type="ARBA" id="ARBA00022692"/>
    </source>
</evidence>
<evidence type="ECO:0000256" key="1">
    <source>
        <dbReference type="ARBA" id="ARBA00004141"/>
    </source>
</evidence>
<dbReference type="GO" id="GO:0055075">
    <property type="term" value="P:potassium ion homeostasis"/>
    <property type="evidence" value="ECO:0007669"/>
    <property type="project" value="TreeGrafter"/>
</dbReference>
<protein>
    <recommendedName>
        <fullName evidence="6">Amino acid permease/ SLC12A domain-containing protein</fullName>
    </recommendedName>
</protein>